<sequence length="257" mass="29316">MMTITTTKIVKEKDFHNEVFGGNNDAREKANEKYYSITQAIINYYSDLLLAHCANKDVLEYGCGLSSYSYFLVRNGAASAKGIDISDVAIQQANARAREEGLQDKMDFLVMDAENLEFANDTFDLICGNGIIHHLDLHKAYRELSRTIKPDGTVVFSEPLGHNPLINLFRKLTPGIRTEDEHPLLMKDIELAKTYFDSVELKYFYLATLALSPFRKFPAFSSLVKFADRFDNMLFRALPFIRKHAWMAVIVLKKPKL</sequence>
<dbReference type="GO" id="GO:0008168">
    <property type="term" value="F:methyltransferase activity"/>
    <property type="evidence" value="ECO:0007669"/>
    <property type="project" value="UniProtKB-KW"/>
</dbReference>
<protein>
    <submittedName>
        <fullName evidence="3">Methyltransferase domain-containing protein</fullName>
    </submittedName>
</protein>
<dbReference type="PANTHER" id="PTHR44068">
    <property type="entry name" value="ZGC:194242"/>
    <property type="match status" value="1"/>
</dbReference>
<evidence type="ECO:0000256" key="1">
    <source>
        <dbReference type="ARBA" id="ARBA00022679"/>
    </source>
</evidence>
<dbReference type="SUPFAM" id="SSF53335">
    <property type="entry name" value="S-adenosyl-L-methionine-dependent methyltransferases"/>
    <property type="match status" value="1"/>
</dbReference>
<dbReference type="GO" id="GO:0032259">
    <property type="term" value="P:methylation"/>
    <property type="evidence" value="ECO:0007669"/>
    <property type="project" value="UniProtKB-KW"/>
</dbReference>
<dbReference type="PANTHER" id="PTHR44068:SF11">
    <property type="entry name" value="GERANYL DIPHOSPHATE 2-C-METHYLTRANSFERASE"/>
    <property type="match status" value="1"/>
</dbReference>
<proteinExistence type="predicted"/>
<dbReference type="InterPro" id="IPR029063">
    <property type="entry name" value="SAM-dependent_MTases_sf"/>
</dbReference>
<dbReference type="Proteomes" id="UP000653578">
    <property type="component" value="Unassembled WGS sequence"/>
</dbReference>
<keyword evidence="1" id="KW-0808">Transferase</keyword>
<feature type="domain" description="Methyltransferase type 11" evidence="2">
    <location>
        <begin position="59"/>
        <end position="156"/>
    </location>
</feature>
<reference evidence="3 4" key="1">
    <citation type="submission" date="2019-10" db="EMBL/GenBank/DDBJ databases">
        <title>Description of Paenibacillus humi sp. nov.</title>
        <authorList>
            <person name="Carlier A."/>
            <person name="Qi S."/>
        </authorList>
    </citation>
    <scope>NUCLEOTIDE SEQUENCE [LARGE SCALE GENOMIC DNA]</scope>
    <source>
        <strain evidence="3 4">LMG 31461</strain>
    </source>
</reference>
<dbReference type="RefSeq" id="WP_171632576.1">
    <property type="nucleotide sequence ID" value="NZ_WHNY01000060.1"/>
</dbReference>
<keyword evidence="3" id="KW-0489">Methyltransferase</keyword>
<evidence type="ECO:0000259" key="2">
    <source>
        <dbReference type="Pfam" id="PF08241"/>
    </source>
</evidence>
<dbReference type="InterPro" id="IPR050447">
    <property type="entry name" value="Erg6_SMT_methyltransf"/>
</dbReference>
<gene>
    <name evidence="3" type="ORF">GC096_19645</name>
</gene>
<dbReference type="InterPro" id="IPR013216">
    <property type="entry name" value="Methyltransf_11"/>
</dbReference>
<dbReference type="Pfam" id="PF08241">
    <property type="entry name" value="Methyltransf_11"/>
    <property type="match status" value="1"/>
</dbReference>
<dbReference type="Gene3D" id="3.40.50.150">
    <property type="entry name" value="Vaccinia Virus protein VP39"/>
    <property type="match status" value="1"/>
</dbReference>
<dbReference type="CDD" id="cd02440">
    <property type="entry name" value="AdoMet_MTases"/>
    <property type="match status" value="1"/>
</dbReference>
<organism evidence="3 4">
    <name type="scientific">Paenibacillus plantarum</name>
    <dbReference type="NCBI Taxonomy" id="2654975"/>
    <lineage>
        <taxon>Bacteria</taxon>
        <taxon>Bacillati</taxon>
        <taxon>Bacillota</taxon>
        <taxon>Bacilli</taxon>
        <taxon>Bacillales</taxon>
        <taxon>Paenibacillaceae</taxon>
        <taxon>Paenibacillus</taxon>
    </lineage>
</organism>
<evidence type="ECO:0000313" key="3">
    <source>
        <dbReference type="EMBL" id="NOU66258.1"/>
    </source>
</evidence>
<evidence type="ECO:0000313" key="4">
    <source>
        <dbReference type="Proteomes" id="UP000653578"/>
    </source>
</evidence>
<comment type="caution">
    <text evidence="3">The sequence shown here is derived from an EMBL/GenBank/DDBJ whole genome shotgun (WGS) entry which is preliminary data.</text>
</comment>
<keyword evidence="4" id="KW-1185">Reference proteome</keyword>
<dbReference type="EMBL" id="WHNY01000060">
    <property type="protein sequence ID" value="NOU66258.1"/>
    <property type="molecule type" value="Genomic_DNA"/>
</dbReference>
<accession>A0ABX1XCS3</accession>
<name>A0ABX1XCS3_9BACL</name>